<feature type="region of interest" description="Disordered" evidence="5">
    <location>
        <begin position="212"/>
        <end position="235"/>
    </location>
</feature>
<evidence type="ECO:0000256" key="4">
    <source>
        <dbReference type="ARBA" id="ARBA00023242"/>
    </source>
</evidence>
<dbReference type="PANTHER" id="PTHR46621:SF1">
    <property type="entry name" value="SNRNA-ACTIVATING PROTEIN COMPLEX SUBUNIT 4"/>
    <property type="match status" value="1"/>
</dbReference>
<dbReference type="AlphaFoldDB" id="A0A318ZZS8"/>
<feature type="region of interest" description="Disordered" evidence="5">
    <location>
        <begin position="173"/>
        <end position="194"/>
    </location>
</feature>
<keyword evidence="1" id="KW-0805">Transcription regulation</keyword>
<dbReference type="GO" id="GO:0000978">
    <property type="term" value="F:RNA polymerase II cis-regulatory region sequence-specific DNA binding"/>
    <property type="evidence" value="ECO:0007669"/>
    <property type="project" value="TreeGrafter"/>
</dbReference>
<dbReference type="PROSITE" id="PS50090">
    <property type="entry name" value="MYB_LIKE"/>
    <property type="match status" value="3"/>
</dbReference>
<feature type="domain" description="Myb-like" evidence="6">
    <location>
        <begin position="78"/>
        <end position="129"/>
    </location>
</feature>
<evidence type="ECO:0000313" key="8">
    <source>
        <dbReference type="EMBL" id="PYH40872.1"/>
    </source>
</evidence>
<evidence type="ECO:0000313" key="9">
    <source>
        <dbReference type="Proteomes" id="UP000248349"/>
    </source>
</evidence>
<keyword evidence="4" id="KW-0539">Nucleus</keyword>
<protein>
    <recommendedName>
        <fullName evidence="10">Myb-like transcription factor</fullName>
    </recommendedName>
</protein>
<sequence>INWHKIAEHFPDRTNKNCRKRWICVSNPSVNKGTWSGEEDRLLKEAVQLYGRRWVMVSQRVRTRNPDQCSRRWRESVNPRICRDLWSLLEDQILHHAVQEYGYRWTEIVDRYFPDRTPIMAKNRYFKRFNKEQSSEESGAPTLLHYVTDHSQRTRTGPALSGLDLVEQYSGLWSPEGNEPSSSADLDPLATTPTWTDEHLGLIDTLMHWTQPETSGEEAPRETQPPCLAMYTESH</sequence>
<dbReference type="Pfam" id="PF00249">
    <property type="entry name" value="Myb_DNA-binding"/>
    <property type="match status" value="1"/>
</dbReference>
<evidence type="ECO:0000259" key="6">
    <source>
        <dbReference type="PROSITE" id="PS50090"/>
    </source>
</evidence>
<dbReference type="STRING" id="1450539.A0A318ZZS8"/>
<dbReference type="GO" id="GO:0019185">
    <property type="term" value="C:snRNA-activating protein complex"/>
    <property type="evidence" value="ECO:0007669"/>
    <property type="project" value="TreeGrafter"/>
</dbReference>
<feature type="domain" description="Myb-like" evidence="6">
    <location>
        <begin position="27"/>
        <end position="77"/>
    </location>
</feature>
<accession>A0A318ZZS8</accession>
<evidence type="ECO:0000256" key="5">
    <source>
        <dbReference type="SAM" id="MobiDB-lite"/>
    </source>
</evidence>
<dbReference type="InterPro" id="IPR051575">
    <property type="entry name" value="Myb-like_DNA-bd"/>
</dbReference>
<dbReference type="SUPFAM" id="SSF46689">
    <property type="entry name" value="Homeodomain-like"/>
    <property type="match status" value="2"/>
</dbReference>
<evidence type="ECO:0000259" key="7">
    <source>
        <dbReference type="PROSITE" id="PS51294"/>
    </source>
</evidence>
<keyword evidence="2" id="KW-0238">DNA-binding</keyword>
<feature type="non-terminal residue" evidence="8">
    <location>
        <position position="1"/>
    </location>
</feature>
<dbReference type="CDD" id="cd00167">
    <property type="entry name" value="SANT"/>
    <property type="match status" value="2"/>
</dbReference>
<dbReference type="EMBL" id="KZ821275">
    <property type="protein sequence ID" value="PYH40872.1"/>
    <property type="molecule type" value="Genomic_DNA"/>
</dbReference>
<evidence type="ECO:0000256" key="1">
    <source>
        <dbReference type="ARBA" id="ARBA00023015"/>
    </source>
</evidence>
<dbReference type="Proteomes" id="UP000248349">
    <property type="component" value="Unassembled WGS sequence"/>
</dbReference>
<gene>
    <name evidence="8" type="ORF">BP01DRAFT_307252</name>
</gene>
<dbReference type="PANTHER" id="PTHR46621">
    <property type="entry name" value="SNRNA-ACTIVATING PROTEIN COMPLEX SUBUNIT 4"/>
    <property type="match status" value="1"/>
</dbReference>
<dbReference type="RefSeq" id="XP_025426854.1">
    <property type="nucleotide sequence ID" value="XM_025572281.1"/>
</dbReference>
<dbReference type="PROSITE" id="PS51294">
    <property type="entry name" value="HTH_MYB"/>
    <property type="match status" value="3"/>
</dbReference>
<organism evidence="8 9">
    <name type="scientific">Aspergillus saccharolyticus JOP 1030-1</name>
    <dbReference type="NCBI Taxonomy" id="1450539"/>
    <lineage>
        <taxon>Eukaryota</taxon>
        <taxon>Fungi</taxon>
        <taxon>Dikarya</taxon>
        <taxon>Ascomycota</taxon>
        <taxon>Pezizomycotina</taxon>
        <taxon>Eurotiomycetes</taxon>
        <taxon>Eurotiomycetidae</taxon>
        <taxon>Eurotiales</taxon>
        <taxon>Aspergillaceae</taxon>
        <taxon>Aspergillus</taxon>
        <taxon>Aspergillus subgen. Circumdati</taxon>
    </lineage>
</organism>
<keyword evidence="9" id="KW-1185">Reference proteome</keyword>
<name>A0A318ZZS8_9EURO</name>
<dbReference type="OrthoDB" id="2143914at2759"/>
<dbReference type="GO" id="GO:0042796">
    <property type="term" value="P:snRNA transcription by RNA polymerase III"/>
    <property type="evidence" value="ECO:0007669"/>
    <property type="project" value="TreeGrafter"/>
</dbReference>
<evidence type="ECO:0008006" key="10">
    <source>
        <dbReference type="Google" id="ProtNLM"/>
    </source>
</evidence>
<feature type="domain" description="HTH myb-type" evidence="7">
    <location>
        <begin position="1"/>
        <end position="22"/>
    </location>
</feature>
<feature type="domain" description="HTH myb-type" evidence="7">
    <location>
        <begin position="27"/>
        <end position="81"/>
    </location>
</feature>
<dbReference type="Gene3D" id="1.10.10.60">
    <property type="entry name" value="Homeodomain-like"/>
    <property type="match status" value="3"/>
</dbReference>
<dbReference type="GO" id="GO:0042795">
    <property type="term" value="P:snRNA transcription by RNA polymerase II"/>
    <property type="evidence" value="ECO:0007669"/>
    <property type="project" value="TreeGrafter"/>
</dbReference>
<dbReference type="Pfam" id="PF13921">
    <property type="entry name" value="Myb_DNA-bind_6"/>
    <property type="match status" value="1"/>
</dbReference>
<feature type="domain" description="Myb-like" evidence="6">
    <location>
        <begin position="1"/>
        <end position="22"/>
    </location>
</feature>
<feature type="domain" description="HTH myb-type" evidence="7">
    <location>
        <begin position="83"/>
        <end position="133"/>
    </location>
</feature>
<evidence type="ECO:0000256" key="3">
    <source>
        <dbReference type="ARBA" id="ARBA00023163"/>
    </source>
</evidence>
<dbReference type="InterPro" id="IPR009057">
    <property type="entry name" value="Homeodomain-like_sf"/>
</dbReference>
<dbReference type="InterPro" id="IPR001005">
    <property type="entry name" value="SANT/Myb"/>
</dbReference>
<keyword evidence="3" id="KW-0804">Transcription</keyword>
<dbReference type="SMART" id="SM00717">
    <property type="entry name" value="SANT"/>
    <property type="match status" value="2"/>
</dbReference>
<dbReference type="GeneID" id="37073509"/>
<proteinExistence type="predicted"/>
<dbReference type="InterPro" id="IPR017930">
    <property type="entry name" value="Myb_dom"/>
</dbReference>
<dbReference type="GO" id="GO:0001006">
    <property type="term" value="F:RNA polymerase III type 3 promoter sequence-specific DNA binding"/>
    <property type="evidence" value="ECO:0007669"/>
    <property type="project" value="TreeGrafter"/>
</dbReference>
<evidence type="ECO:0000256" key="2">
    <source>
        <dbReference type="ARBA" id="ARBA00023125"/>
    </source>
</evidence>
<reference evidence="8 9" key="1">
    <citation type="submission" date="2016-12" db="EMBL/GenBank/DDBJ databases">
        <title>The genomes of Aspergillus section Nigri reveals drivers in fungal speciation.</title>
        <authorList>
            <consortium name="DOE Joint Genome Institute"/>
            <person name="Vesth T.C."/>
            <person name="Nybo J."/>
            <person name="Theobald S."/>
            <person name="Brandl J."/>
            <person name="Frisvad J.C."/>
            <person name="Nielsen K.F."/>
            <person name="Lyhne E.K."/>
            <person name="Kogle M.E."/>
            <person name="Kuo A."/>
            <person name="Riley R."/>
            <person name="Clum A."/>
            <person name="Nolan M."/>
            <person name="Lipzen A."/>
            <person name="Salamov A."/>
            <person name="Henrissat B."/>
            <person name="Wiebenga A."/>
            <person name="De Vries R.P."/>
            <person name="Grigoriev I.V."/>
            <person name="Mortensen U.H."/>
            <person name="Andersen M.R."/>
            <person name="Baker S.E."/>
        </authorList>
    </citation>
    <scope>NUCLEOTIDE SEQUENCE [LARGE SCALE GENOMIC DNA]</scope>
    <source>
        <strain evidence="8 9">JOP 1030-1</strain>
    </source>
</reference>